<dbReference type="EC" id="2.4.1.-" evidence="2"/>
<dbReference type="InterPro" id="IPR029044">
    <property type="entry name" value="Nucleotide-diphossugar_trans"/>
</dbReference>
<keyword evidence="2" id="KW-0328">Glycosyltransferase</keyword>
<dbReference type="PANTHER" id="PTHR43630:SF2">
    <property type="entry name" value="GLYCOSYLTRANSFERASE"/>
    <property type="match status" value="1"/>
</dbReference>
<dbReference type="Pfam" id="PF00535">
    <property type="entry name" value="Glycos_transf_2"/>
    <property type="match status" value="1"/>
</dbReference>
<dbReference type="PANTHER" id="PTHR43630">
    <property type="entry name" value="POLY-BETA-1,6-N-ACETYL-D-GLUCOSAMINE SYNTHASE"/>
    <property type="match status" value="1"/>
</dbReference>
<gene>
    <name evidence="2" type="ORF">MNB_SM-6-22</name>
</gene>
<name>A0A1W1C760_9ZZZZ</name>
<feature type="domain" description="Glycosyltransferase 2-like" evidence="1">
    <location>
        <begin position="6"/>
        <end position="143"/>
    </location>
</feature>
<proteinExistence type="predicted"/>
<evidence type="ECO:0000313" key="2">
    <source>
        <dbReference type="EMBL" id="SFV61616.1"/>
    </source>
</evidence>
<evidence type="ECO:0000259" key="1">
    <source>
        <dbReference type="Pfam" id="PF00535"/>
    </source>
</evidence>
<dbReference type="GO" id="GO:0016757">
    <property type="term" value="F:glycosyltransferase activity"/>
    <property type="evidence" value="ECO:0007669"/>
    <property type="project" value="UniProtKB-KW"/>
</dbReference>
<reference evidence="2" key="1">
    <citation type="submission" date="2016-10" db="EMBL/GenBank/DDBJ databases">
        <authorList>
            <person name="de Groot N.N."/>
        </authorList>
    </citation>
    <scope>NUCLEOTIDE SEQUENCE</scope>
</reference>
<accession>A0A1W1C760</accession>
<dbReference type="AlphaFoldDB" id="A0A1W1C760"/>
<dbReference type="EMBL" id="FPHK01000054">
    <property type="protein sequence ID" value="SFV61616.1"/>
    <property type="molecule type" value="Genomic_DNA"/>
</dbReference>
<keyword evidence="2" id="KW-0808">Transferase</keyword>
<dbReference type="Gene3D" id="3.90.550.10">
    <property type="entry name" value="Spore Coat Polysaccharide Biosynthesis Protein SpsA, Chain A"/>
    <property type="match status" value="1"/>
</dbReference>
<organism evidence="2">
    <name type="scientific">hydrothermal vent metagenome</name>
    <dbReference type="NCBI Taxonomy" id="652676"/>
    <lineage>
        <taxon>unclassified sequences</taxon>
        <taxon>metagenomes</taxon>
        <taxon>ecological metagenomes</taxon>
    </lineage>
</organism>
<protein>
    <submittedName>
        <fullName evidence="2">Lipopolysaccharide core biosynthesis glycosyltransferase, group 2 family protein</fullName>
        <ecNumber evidence="2">2.4.1.-</ecNumber>
    </submittedName>
</protein>
<dbReference type="CDD" id="cd02511">
    <property type="entry name" value="Beta4Glucosyltransferase"/>
    <property type="match status" value="1"/>
</dbReference>
<dbReference type="SUPFAM" id="SSF53448">
    <property type="entry name" value="Nucleotide-diphospho-sugar transferases"/>
    <property type="match status" value="1"/>
</dbReference>
<sequence length="254" mass="29384">MIKNISVVLIVSNAEKTLSICLESLASFQEVIIYENNSTDNTKKIALSYQNVKLYSGEFLGFGPTKNLALSYATNDWILSLDSDEVLSNEFLKELTKTNLNKKYVYTILRTNYYKNQEIKHCWGNDTIVRLFNRTTTKFTEKKVHEHIITDRLDIKHLSGNIKHYPYTTISDFIIKLDKYSTIYAQDNVGKKNSSPLKAFINGNFSFFKTYFIKQGFLDGYAGLVIAFSHMATNFYKYIKLYELNKELNKNNPS</sequence>
<dbReference type="InterPro" id="IPR001173">
    <property type="entry name" value="Glyco_trans_2-like"/>
</dbReference>